<feature type="region of interest" description="Disordered" evidence="2">
    <location>
        <begin position="584"/>
        <end position="692"/>
    </location>
</feature>
<gene>
    <name evidence="4" type="ORF">J7T54_001580</name>
</gene>
<evidence type="ECO:0000313" key="4">
    <source>
        <dbReference type="EMBL" id="KAI6783704.1"/>
    </source>
</evidence>
<feature type="compositionally biased region" description="Low complexity" evidence="2">
    <location>
        <begin position="15"/>
        <end position="26"/>
    </location>
</feature>
<name>A0A9P9Y696_9HYPO</name>
<feature type="region of interest" description="Disordered" evidence="2">
    <location>
        <begin position="1"/>
        <end position="43"/>
    </location>
</feature>
<dbReference type="GeneID" id="75828097"/>
<reference evidence="4" key="2">
    <citation type="submission" date="2022-07" db="EMBL/GenBank/DDBJ databases">
        <authorList>
            <person name="Goncalves M.F.M."/>
            <person name="Hilario S."/>
            <person name="Van De Peer Y."/>
            <person name="Esteves A.C."/>
            <person name="Alves A."/>
        </authorList>
    </citation>
    <scope>NUCLEOTIDE SEQUENCE</scope>
    <source>
        <strain evidence="4">MUM 19.33</strain>
    </source>
</reference>
<keyword evidence="1" id="KW-0175">Coiled coil</keyword>
<feature type="transmembrane region" description="Helical" evidence="3">
    <location>
        <begin position="905"/>
        <end position="926"/>
    </location>
</feature>
<keyword evidence="3" id="KW-0812">Transmembrane</keyword>
<sequence>MATTASHNGHQQHMPSGSHGPVPGSPTLTNPDMILPDYEMPDSPEALPQSVITSWRDPNLGQLDFQLHSQHDHGSMPTTTPIIYGNGTMLSDIGEVTEVESNAGTGPRRASSRYSAYTNTETFGGSPTLLNKGFQLTTQRIAFGDFDDSMSVGDSCFQGDDEESMASEFVEGTHPNQARVRSQHKREGDVKYATTDIGQRAEQILANAKRRLTAMEGNLSRARSSLSYSDGSTPSPQLGCSASAIRDGAAATSLSHSRIKSEDGIGDLKQLPALAQRSASAMGAAGGYRQPSLRTKQAEAELPPSRLAYGISQHPLDTTLEPLSEDDDEQQSSGPTNSARNSMRDSHLIPFLLSPTFGADPDRGLTRSASVAQMRDIQDQMQGLRGKISTLKQQARADSLKRRSLQSLRTPSPFTHARWDGGYVGTPSFDSSSSSREGTPTGLRTTETQPPMQEMKGPEKDEPAVGNVQPADEMAPSPEEVTVPQHRPASVPPVAAPSQNDDEPRPHDFTDDANDDMRTDNGDSDASNEEEEAFDDARAEVSDWGSESGESTYHDTFQHQVSHEDREDAFDYEHFFLHSALGSISRQHRESDSESDVSDDSVSTTRGPIPTPSSMSFRSAMSRKRQSVDTTASDDTFATANEGRASRSSTFKTELGLGIDSYDELPPLEEERSNAGDDAQMNEMPKSRQRQNSVLYRPTSAAQADRLHRPSISSFESTGTNRSFPLVNKAKLHGGVLTPGGSPDPMFTKMSEALMNDTTRALGNGDSAIALRSLHKDDQFMVERLVASIGKSVCHREAEHVHPATIQPRRIQSTATTIYTDSTSESTNASAATPGMDFLTHQALSRILPPDAYAFVQTNILHPQSQFQLLLKQSTVVATNAVSATLPYLDPLIERVSDALHDNSGAVGVVVALGVITAVVMIMNWIRRLMMWWARFTMVLAFYAAVVVVIAIAWERGPARSLRDVVVVASKIVGYLASLREVWVQEYDRYESQGNPRMRR</sequence>
<feature type="compositionally biased region" description="Low complexity" evidence="2">
    <location>
        <begin position="629"/>
        <end position="640"/>
    </location>
</feature>
<feature type="coiled-coil region" evidence="1">
    <location>
        <begin position="198"/>
        <end position="225"/>
    </location>
</feature>
<keyword evidence="3" id="KW-1133">Transmembrane helix</keyword>
<feature type="compositionally biased region" description="Basic and acidic residues" evidence="2">
    <location>
        <begin position="502"/>
        <end position="521"/>
    </location>
</feature>
<comment type="caution">
    <text evidence="4">The sequence shown here is derived from an EMBL/GenBank/DDBJ whole genome shotgun (WGS) entry which is preliminary data.</text>
</comment>
<feature type="region of interest" description="Disordered" evidence="2">
    <location>
        <begin position="317"/>
        <end position="345"/>
    </location>
</feature>
<feature type="compositionally biased region" description="Acidic residues" evidence="2">
    <location>
        <begin position="522"/>
        <end position="534"/>
    </location>
</feature>
<dbReference type="AlphaFoldDB" id="A0A9P9Y696"/>
<dbReference type="OrthoDB" id="3438840at2759"/>
<feature type="transmembrane region" description="Helical" evidence="3">
    <location>
        <begin position="933"/>
        <end position="954"/>
    </location>
</feature>
<dbReference type="EMBL" id="JAGIXG020000006">
    <property type="protein sequence ID" value="KAI6783704.1"/>
    <property type="molecule type" value="Genomic_DNA"/>
</dbReference>
<evidence type="ECO:0000256" key="3">
    <source>
        <dbReference type="SAM" id="Phobius"/>
    </source>
</evidence>
<keyword evidence="3" id="KW-0472">Membrane</keyword>
<feature type="compositionally biased region" description="Polar residues" evidence="2">
    <location>
        <begin position="331"/>
        <end position="341"/>
    </location>
</feature>
<keyword evidence="5" id="KW-1185">Reference proteome</keyword>
<dbReference type="RefSeq" id="XP_051364560.1">
    <property type="nucleotide sequence ID" value="XM_051503591.1"/>
</dbReference>
<evidence type="ECO:0000256" key="2">
    <source>
        <dbReference type="SAM" id="MobiDB-lite"/>
    </source>
</evidence>
<proteinExistence type="predicted"/>
<organism evidence="4 5">
    <name type="scientific">Emericellopsis cladophorae</name>
    <dbReference type="NCBI Taxonomy" id="2686198"/>
    <lineage>
        <taxon>Eukaryota</taxon>
        <taxon>Fungi</taxon>
        <taxon>Dikarya</taxon>
        <taxon>Ascomycota</taxon>
        <taxon>Pezizomycotina</taxon>
        <taxon>Sordariomycetes</taxon>
        <taxon>Hypocreomycetidae</taxon>
        <taxon>Hypocreales</taxon>
        <taxon>Bionectriaceae</taxon>
        <taxon>Emericellopsis</taxon>
    </lineage>
</organism>
<feature type="compositionally biased region" description="Basic and acidic residues" evidence="2">
    <location>
        <begin position="552"/>
        <end position="565"/>
    </location>
</feature>
<evidence type="ECO:0000256" key="1">
    <source>
        <dbReference type="SAM" id="Coils"/>
    </source>
</evidence>
<accession>A0A9P9Y696</accession>
<reference evidence="4" key="1">
    <citation type="journal article" date="2021" name="J Fungi (Basel)">
        <title>Genomic and Metabolomic Analyses of the Marine Fungus Emericellopsis cladophorae: Insights into Saltwater Adaptability Mechanisms and Its Biosynthetic Potential.</title>
        <authorList>
            <person name="Goncalves M.F.M."/>
            <person name="Hilario S."/>
            <person name="Van de Peer Y."/>
            <person name="Esteves A.C."/>
            <person name="Alves A."/>
        </authorList>
    </citation>
    <scope>NUCLEOTIDE SEQUENCE</scope>
    <source>
        <strain evidence="4">MUM 19.33</strain>
    </source>
</reference>
<feature type="compositionally biased region" description="Polar residues" evidence="2">
    <location>
        <begin position="428"/>
        <end position="451"/>
    </location>
</feature>
<feature type="region of interest" description="Disordered" evidence="2">
    <location>
        <begin position="385"/>
        <end position="565"/>
    </location>
</feature>
<feature type="compositionally biased region" description="Polar residues" evidence="2">
    <location>
        <begin position="1"/>
        <end position="14"/>
    </location>
</feature>
<dbReference type="Proteomes" id="UP001055219">
    <property type="component" value="Unassembled WGS sequence"/>
</dbReference>
<protein>
    <submittedName>
        <fullName evidence="4">Uncharacterized protein</fullName>
    </submittedName>
</protein>
<evidence type="ECO:0000313" key="5">
    <source>
        <dbReference type="Proteomes" id="UP001055219"/>
    </source>
</evidence>